<gene>
    <name evidence="2" type="ORF">CDL15_Pgr008403</name>
    <name evidence="3" type="ORF">CRG98_033117</name>
</gene>
<dbReference type="EMBL" id="PGOL01002612">
    <property type="protein sequence ID" value="PKI46474.1"/>
    <property type="molecule type" value="Genomic_DNA"/>
</dbReference>
<evidence type="ECO:0000256" key="1">
    <source>
        <dbReference type="ARBA" id="ARBA00008013"/>
    </source>
</evidence>
<evidence type="ECO:0000313" key="2">
    <source>
        <dbReference type="EMBL" id="OWM74092.1"/>
    </source>
</evidence>
<comment type="caution">
    <text evidence="2">The sequence shown here is derived from an EMBL/GenBank/DDBJ whole genome shotgun (WGS) entry which is preliminary data.</text>
</comment>
<dbReference type="GeneID" id="116208974"/>
<evidence type="ECO:0000313" key="5">
    <source>
        <dbReference type="Proteomes" id="UP000233551"/>
    </source>
</evidence>
<protein>
    <submittedName>
        <fullName evidence="2">Uncharacterized protein</fullName>
    </submittedName>
</protein>
<dbReference type="GO" id="GO:0009909">
    <property type="term" value="P:regulation of flower development"/>
    <property type="evidence" value="ECO:0007669"/>
    <property type="project" value="InterPro"/>
</dbReference>
<accession>A0A218WQ16</accession>
<dbReference type="Proteomes" id="UP000197138">
    <property type="component" value="Unassembled WGS sequence"/>
</dbReference>
<dbReference type="PANTHER" id="PTHR33433">
    <property type="entry name" value="FLOWERING-PROMOTING FACTOR 1-LIKE PROTEIN 1"/>
    <property type="match status" value="1"/>
</dbReference>
<evidence type="ECO:0000313" key="3">
    <source>
        <dbReference type="EMBL" id="PKI46474.1"/>
    </source>
</evidence>
<organism evidence="2 4">
    <name type="scientific">Punica granatum</name>
    <name type="common">Pomegranate</name>
    <dbReference type="NCBI Taxonomy" id="22663"/>
    <lineage>
        <taxon>Eukaryota</taxon>
        <taxon>Viridiplantae</taxon>
        <taxon>Streptophyta</taxon>
        <taxon>Embryophyta</taxon>
        <taxon>Tracheophyta</taxon>
        <taxon>Spermatophyta</taxon>
        <taxon>Magnoliopsida</taxon>
        <taxon>eudicotyledons</taxon>
        <taxon>Gunneridae</taxon>
        <taxon>Pentapetalae</taxon>
        <taxon>rosids</taxon>
        <taxon>malvids</taxon>
        <taxon>Myrtales</taxon>
        <taxon>Lythraceae</taxon>
        <taxon>Punica</taxon>
    </lineage>
</organism>
<dbReference type="AlphaFoldDB" id="A0A218WQ16"/>
<dbReference type="InterPro" id="IPR039274">
    <property type="entry name" value="FPF1"/>
</dbReference>
<evidence type="ECO:0000313" key="4">
    <source>
        <dbReference type="Proteomes" id="UP000197138"/>
    </source>
</evidence>
<name>A0A218WQ16_PUNGR</name>
<dbReference type="Proteomes" id="UP000233551">
    <property type="component" value="Unassembled WGS sequence"/>
</dbReference>
<proteinExistence type="inferred from homology"/>
<comment type="similarity">
    <text evidence="1">Belongs to the FPF1 family.</text>
</comment>
<sequence length="87" mass="9856">MSVAWVFQNGEVWPGKNLGAESKTGPSNSGQKKVLVYLPTDNLVRVSREIKYDVGLIVLPCDFSRFKSTHMYDIVVKNRNVFEVHSK</sequence>
<reference evidence="3 5" key="3">
    <citation type="submission" date="2017-11" db="EMBL/GenBank/DDBJ databases">
        <title>De-novo sequencing of pomegranate (Punica granatum L.) genome.</title>
        <authorList>
            <person name="Akparov Z."/>
            <person name="Amiraslanov A."/>
            <person name="Hajiyeva S."/>
            <person name="Abbasov M."/>
            <person name="Kaur K."/>
            <person name="Hamwieh A."/>
            <person name="Solovyev V."/>
            <person name="Salamov A."/>
            <person name="Braich B."/>
            <person name="Kosarev P."/>
            <person name="Mahmoud A."/>
            <person name="Hajiyev E."/>
            <person name="Babayeva S."/>
            <person name="Izzatullayeva V."/>
            <person name="Mammadov A."/>
            <person name="Mammadov A."/>
            <person name="Sharifova S."/>
            <person name="Ojaghi J."/>
            <person name="Eynullazada K."/>
            <person name="Bayramov B."/>
            <person name="Abdulazimova A."/>
            <person name="Shahmuradov I."/>
        </authorList>
    </citation>
    <scope>NUCLEOTIDE SEQUENCE [LARGE SCALE GENOMIC DNA]</scope>
    <source>
        <strain evidence="3">AG2017</strain>
        <strain evidence="5">cv. AG2017</strain>
        <tissue evidence="3">Leaf</tissue>
    </source>
</reference>
<keyword evidence="5" id="KW-1185">Reference proteome</keyword>
<dbReference type="STRING" id="22663.A0A218WQ16"/>
<dbReference type="OrthoDB" id="612242at2759"/>
<reference evidence="4" key="1">
    <citation type="journal article" date="2017" name="Plant J.">
        <title>The pomegranate (Punica granatum L.) genome and the genomics of punicalagin biosynthesis.</title>
        <authorList>
            <person name="Qin G."/>
            <person name="Xu C."/>
            <person name="Ming R."/>
            <person name="Tang H."/>
            <person name="Guyot R."/>
            <person name="Kramer E.M."/>
            <person name="Hu Y."/>
            <person name="Yi X."/>
            <person name="Qi Y."/>
            <person name="Xu X."/>
            <person name="Gao Z."/>
            <person name="Pan H."/>
            <person name="Jian J."/>
            <person name="Tian Y."/>
            <person name="Yue Z."/>
            <person name="Xu Y."/>
        </authorList>
    </citation>
    <scope>NUCLEOTIDE SEQUENCE [LARGE SCALE GENOMIC DNA]</scope>
    <source>
        <strain evidence="4">cv. Dabenzi</strain>
    </source>
</reference>
<dbReference type="EMBL" id="MTKT01003794">
    <property type="protein sequence ID" value="OWM74092.1"/>
    <property type="molecule type" value="Genomic_DNA"/>
</dbReference>
<reference evidence="2" key="2">
    <citation type="submission" date="2017-06" db="EMBL/GenBank/DDBJ databases">
        <title>The pomegranate genome and the genomics of punicalagin biosynthesis.</title>
        <authorList>
            <person name="Xu C."/>
        </authorList>
    </citation>
    <scope>NUCLEOTIDE SEQUENCE [LARGE SCALE GENOMIC DNA]</scope>
    <source>
        <tissue evidence="2">Fresh leaf</tissue>
    </source>
</reference>